<dbReference type="PROSITE" id="PS00211">
    <property type="entry name" value="ABC_TRANSPORTER_1"/>
    <property type="match status" value="1"/>
</dbReference>
<dbReference type="AlphaFoldDB" id="A0A220MJA5"/>
<protein>
    <submittedName>
        <fullName evidence="6">ABC transporter ATP-binding protein</fullName>
    </submittedName>
</protein>
<dbReference type="PROSITE" id="PS50893">
    <property type="entry name" value="ABC_TRANSPORTER_2"/>
    <property type="match status" value="1"/>
</dbReference>
<dbReference type="Proteomes" id="UP000197781">
    <property type="component" value="Chromosome"/>
</dbReference>
<evidence type="ECO:0000256" key="1">
    <source>
        <dbReference type="ARBA" id="ARBA00005417"/>
    </source>
</evidence>
<evidence type="ECO:0000313" key="6">
    <source>
        <dbReference type="EMBL" id="ASJ54932.1"/>
    </source>
</evidence>
<sequence>MAETVLSVKGLQKAIGKKPIIHDITFDVFAGEVFGFLGPNGAGKTTTIRMLVGLAKADGGDIRIGGISLQEQFPQAIAQVGCIVENPELYKFLTGRENLEQFARMSGGITPERIEEIVRFVDLERAIDDKVKTYSLGMRQRLGIAQALLHRPKILILDEPTNGLDPAGIRELRQFIRKLAEEEGLAVFISSHLLSEIEMMCDRVAIISQGKVISVGLVKKLMEQFADQVDWTIPYPHLQKAEEILRKLPAVTEVWVVSEERLKSRMDIEKVSEANQALVNGGIPVMGIATKTVTLEDLFLTLTGGGGSHGAEHGGARTK</sequence>
<proteinExistence type="inferred from homology"/>
<reference evidence="6 7" key="1">
    <citation type="submission" date="2016-11" db="EMBL/GenBank/DDBJ databases">
        <authorList>
            <person name="Jaros S."/>
            <person name="Januszkiewicz K."/>
            <person name="Wedrychowicz H."/>
        </authorList>
    </citation>
    <scope>NUCLEOTIDE SEQUENCE [LARGE SCALE GENOMIC DNA]</scope>
    <source>
        <strain evidence="6 7">NF2</strain>
    </source>
</reference>
<dbReference type="PANTHER" id="PTHR43335:SF4">
    <property type="entry name" value="ABC TRANSPORTER, ATP-BINDING PROTEIN"/>
    <property type="match status" value="1"/>
</dbReference>
<dbReference type="Gene3D" id="3.40.50.300">
    <property type="entry name" value="P-loop containing nucleotide triphosphate hydrolases"/>
    <property type="match status" value="1"/>
</dbReference>
<dbReference type="GO" id="GO:0005524">
    <property type="term" value="F:ATP binding"/>
    <property type="evidence" value="ECO:0007669"/>
    <property type="project" value="UniProtKB-KW"/>
</dbReference>
<comment type="similarity">
    <text evidence="1">Belongs to the ABC transporter superfamily.</text>
</comment>
<keyword evidence="2" id="KW-0813">Transport</keyword>
<dbReference type="InterPro" id="IPR027417">
    <property type="entry name" value="P-loop_NTPase"/>
</dbReference>
<evidence type="ECO:0000256" key="3">
    <source>
        <dbReference type="ARBA" id="ARBA00022741"/>
    </source>
</evidence>
<feature type="domain" description="ABC transporter" evidence="5">
    <location>
        <begin position="6"/>
        <end position="234"/>
    </location>
</feature>
<dbReference type="InterPro" id="IPR003439">
    <property type="entry name" value="ABC_transporter-like_ATP-bd"/>
</dbReference>
<dbReference type="RefSeq" id="WP_088908638.1">
    <property type="nucleotide sequence ID" value="NZ_CP018145.1"/>
</dbReference>
<evidence type="ECO:0000256" key="4">
    <source>
        <dbReference type="ARBA" id="ARBA00022840"/>
    </source>
</evidence>
<accession>A0A220MJA5</accession>
<dbReference type="PANTHER" id="PTHR43335">
    <property type="entry name" value="ABC TRANSPORTER, ATP-BINDING PROTEIN"/>
    <property type="match status" value="1"/>
</dbReference>
<keyword evidence="4 6" id="KW-0067">ATP-binding</keyword>
<organism evidence="6 7">
    <name type="scientific">Brevibacillus formosus</name>
    <dbReference type="NCBI Taxonomy" id="54913"/>
    <lineage>
        <taxon>Bacteria</taxon>
        <taxon>Bacillati</taxon>
        <taxon>Bacillota</taxon>
        <taxon>Bacilli</taxon>
        <taxon>Bacillales</taxon>
        <taxon>Paenibacillaceae</taxon>
        <taxon>Brevibacillus</taxon>
    </lineage>
</organism>
<dbReference type="InterPro" id="IPR017871">
    <property type="entry name" value="ABC_transporter-like_CS"/>
</dbReference>
<dbReference type="SMART" id="SM00382">
    <property type="entry name" value="AAA"/>
    <property type="match status" value="1"/>
</dbReference>
<dbReference type="KEGG" id="bfm:BP422_15995"/>
<evidence type="ECO:0000313" key="7">
    <source>
        <dbReference type="Proteomes" id="UP000197781"/>
    </source>
</evidence>
<evidence type="ECO:0000256" key="2">
    <source>
        <dbReference type="ARBA" id="ARBA00022448"/>
    </source>
</evidence>
<dbReference type="InterPro" id="IPR003593">
    <property type="entry name" value="AAA+_ATPase"/>
</dbReference>
<gene>
    <name evidence="6" type="ORF">BP422_15995</name>
</gene>
<dbReference type="Pfam" id="PF00005">
    <property type="entry name" value="ABC_tran"/>
    <property type="match status" value="1"/>
</dbReference>
<dbReference type="SUPFAM" id="SSF52540">
    <property type="entry name" value="P-loop containing nucleoside triphosphate hydrolases"/>
    <property type="match status" value="1"/>
</dbReference>
<dbReference type="EMBL" id="CP018145">
    <property type="protein sequence ID" value="ASJ54932.1"/>
    <property type="molecule type" value="Genomic_DNA"/>
</dbReference>
<name>A0A220MJA5_9BACL</name>
<keyword evidence="3" id="KW-0547">Nucleotide-binding</keyword>
<evidence type="ECO:0000259" key="5">
    <source>
        <dbReference type="PROSITE" id="PS50893"/>
    </source>
</evidence>
<dbReference type="GO" id="GO:0016887">
    <property type="term" value="F:ATP hydrolysis activity"/>
    <property type="evidence" value="ECO:0007669"/>
    <property type="project" value="InterPro"/>
</dbReference>